<comment type="caution">
    <text evidence="1">The sequence shown here is derived from an EMBL/GenBank/DDBJ whole genome shotgun (WGS) entry which is preliminary data.</text>
</comment>
<dbReference type="Pfam" id="PF05947">
    <property type="entry name" value="T6SS_TssF"/>
    <property type="match status" value="1"/>
</dbReference>
<dbReference type="InterPro" id="IPR010272">
    <property type="entry name" value="T6SS_TssF"/>
</dbReference>
<dbReference type="RefSeq" id="WP_055465527.1">
    <property type="nucleotide sequence ID" value="NZ_LKHS01000004.1"/>
</dbReference>
<organism evidence="1 2">
    <name type="scientific">Vibrio furnissii</name>
    <dbReference type="NCBI Taxonomy" id="29494"/>
    <lineage>
        <taxon>Bacteria</taxon>
        <taxon>Pseudomonadati</taxon>
        <taxon>Pseudomonadota</taxon>
        <taxon>Gammaproteobacteria</taxon>
        <taxon>Vibrionales</taxon>
        <taxon>Vibrionaceae</taxon>
        <taxon>Vibrio</taxon>
    </lineage>
</organism>
<dbReference type="PANTHER" id="PTHR35370">
    <property type="entry name" value="CYTOPLASMIC PROTEIN-RELATED-RELATED"/>
    <property type="match status" value="1"/>
</dbReference>
<name>A0A0Q2MHJ1_VIBFU</name>
<reference evidence="1 2" key="1">
    <citation type="submission" date="2015-08" db="EMBL/GenBank/DDBJ databases">
        <title>Antibacterial properties of a collection of Vibrionaceae strains.</title>
        <authorList>
            <person name="Giubergia S."/>
        </authorList>
    </citation>
    <scope>NUCLEOTIDE SEQUENCE [LARGE SCALE GENOMIC DNA]</scope>
    <source>
        <strain evidence="1 2">S0821</strain>
    </source>
</reference>
<keyword evidence="2" id="KW-1185">Reference proteome</keyword>
<proteinExistence type="predicted"/>
<dbReference type="PANTHER" id="PTHR35370:SF1">
    <property type="entry name" value="TYPE VI SECRETION SYSTEM COMPONENT TSSF1"/>
    <property type="match status" value="1"/>
</dbReference>
<dbReference type="Proteomes" id="UP000051221">
    <property type="component" value="Unassembled WGS sequence"/>
</dbReference>
<evidence type="ECO:0000313" key="1">
    <source>
        <dbReference type="EMBL" id="KQH87170.1"/>
    </source>
</evidence>
<keyword evidence="1" id="KW-0449">Lipoprotein</keyword>
<gene>
    <name evidence="1" type="ORF">AMR76_05470</name>
</gene>
<protein>
    <submittedName>
        <fullName evidence="1">Type VI secretion lipoprotein</fullName>
    </submittedName>
</protein>
<dbReference type="InParanoid" id="A0A0Q2MHJ1"/>
<sequence length="591" mass="66482">MSDQLLSYFERELTYIRRALDGFGKDFPEHASSMRLNQSSQEDPNISRLIDAVALLTAKTEKRMDEQFPEILQDLFHVLYPGYLQIVPSYAPLSLNLEDNAVTEVVVLPQGSEVAVEVNDAECRFTLAQALTIEPYVIAALRAESAPFNFPTPAGLRRAEAVIQVELACSDPSVLFSQLSLQHFDFYVRGFENSARGLVDMLLLNTEVLSVFDASGQQRVVDATRLKSRVADPDFHWLPQYGNHLSGFDLLRDYFAYPDKAAYLRIADLGKELMSFDANRVTLNFFVRQLPAEYLRLFSRDVLALNTAPAINLYAQYGDPIRYDFTRLSMPVVADTRANNELTVVSVDEVNEVLPTGEVPLSPNYEGGYWLDDESPRWQIHQFWDERGRRQMDISVSYTELQPAQESVVLSLRLHVCNGRLPCLIPANAVMESLAAIDLPSDLKLLKTPTAPQYPPLDNQLSWRFVAMLNANFSGLIQNEDPTRMLQDVLRLCSNSAQCAVADAIKKVAYNHVVAPLTINGRSIFASGTEVMILIDDELLDSNFAVVSEVLNAYFRQYCSFDRFVQVSVERFGSDEAGIHFDKTHGSQLCL</sequence>
<dbReference type="EMBL" id="LKHS01000004">
    <property type="protein sequence ID" value="KQH87170.1"/>
    <property type="molecule type" value="Genomic_DNA"/>
</dbReference>
<dbReference type="NCBIfam" id="TIGR03359">
    <property type="entry name" value="VI_chp_6"/>
    <property type="match status" value="1"/>
</dbReference>
<accession>A0A0Q2MHJ1</accession>
<dbReference type="AlphaFoldDB" id="A0A0Q2MHJ1"/>
<evidence type="ECO:0000313" key="2">
    <source>
        <dbReference type="Proteomes" id="UP000051221"/>
    </source>
</evidence>